<reference evidence="1" key="1">
    <citation type="journal article" date="2015" name="Nature">
        <title>Complex archaea that bridge the gap between prokaryotes and eukaryotes.</title>
        <authorList>
            <person name="Spang A."/>
            <person name="Saw J.H."/>
            <person name="Jorgensen S.L."/>
            <person name="Zaremba-Niedzwiedzka K."/>
            <person name="Martijn J."/>
            <person name="Lind A.E."/>
            <person name="van Eijk R."/>
            <person name="Schleper C."/>
            <person name="Guy L."/>
            <person name="Ettema T.J."/>
        </authorList>
    </citation>
    <scope>NUCLEOTIDE SEQUENCE</scope>
</reference>
<gene>
    <name evidence="1" type="ORF">LCGC14_1773590</name>
</gene>
<dbReference type="EMBL" id="LAZR01016663">
    <property type="protein sequence ID" value="KKM03515.1"/>
    <property type="molecule type" value="Genomic_DNA"/>
</dbReference>
<proteinExistence type="predicted"/>
<sequence length="33" mass="3774">MIKTRKVRNLVMRIKQGLCFGSELLPEECPGIL</sequence>
<organism evidence="1">
    <name type="scientific">marine sediment metagenome</name>
    <dbReference type="NCBI Taxonomy" id="412755"/>
    <lineage>
        <taxon>unclassified sequences</taxon>
        <taxon>metagenomes</taxon>
        <taxon>ecological metagenomes</taxon>
    </lineage>
</organism>
<comment type="caution">
    <text evidence="1">The sequence shown here is derived from an EMBL/GenBank/DDBJ whole genome shotgun (WGS) entry which is preliminary data.</text>
</comment>
<accession>A0A0F9GXF9</accession>
<evidence type="ECO:0000313" key="1">
    <source>
        <dbReference type="EMBL" id="KKM03515.1"/>
    </source>
</evidence>
<dbReference type="AlphaFoldDB" id="A0A0F9GXF9"/>
<feature type="non-terminal residue" evidence="1">
    <location>
        <position position="33"/>
    </location>
</feature>
<protein>
    <submittedName>
        <fullName evidence="1">Uncharacterized protein</fullName>
    </submittedName>
</protein>
<name>A0A0F9GXF9_9ZZZZ</name>